<dbReference type="AlphaFoldDB" id="A0A8S9HQV6"/>
<comment type="caution">
    <text evidence="2">The sequence shown here is derived from an EMBL/GenBank/DDBJ whole genome shotgun (WGS) entry which is preliminary data.</text>
</comment>
<gene>
    <name evidence="2" type="ORF">F2Q70_00015894</name>
</gene>
<evidence type="ECO:0000313" key="2">
    <source>
        <dbReference type="EMBL" id="KAF2560363.1"/>
    </source>
</evidence>
<organism evidence="2">
    <name type="scientific">Brassica cretica</name>
    <name type="common">Mustard</name>
    <dbReference type="NCBI Taxonomy" id="69181"/>
    <lineage>
        <taxon>Eukaryota</taxon>
        <taxon>Viridiplantae</taxon>
        <taxon>Streptophyta</taxon>
        <taxon>Embryophyta</taxon>
        <taxon>Tracheophyta</taxon>
        <taxon>Spermatophyta</taxon>
        <taxon>Magnoliopsida</taxon>
        <taxon>eudicotyledons</taxon>
        <taxon>Gunneridae</taxon>
        <taxon>Pentapetalae</taxon>
        <taxon>rosids</taxon>
        <taxon>malvids</taxon>
        <taxon>Brassicales</taxon>
        <taxon>Brassicaceae</taxon>
        <taxon>Brassiceae</taxon>
        <taxon>Brassica</taxon>
    </lineage>
</organism>
<evidence type="ECO:0000256" key="1">
    <source>
        <dbReference type="SAM" id="MobiDB-lite"/>
    </source>
</evidence>
<reference evidence="2" key="1">
    <citation type="submission" date="2019-12" db="EMBL/GenBank/DDBJ databases">
        <title>Genome sequencing and annotation of Brassica cretica.</title>
        <authorList>
            <person name="Studholme D.J."/>
            <person name="Sarris P.F."/>
        </authorList>
    </citation>
    <scope>NUCLEOTIDE SEQUENCE</scope>
    <source>
        <strain evidence="2">PFS-102/07</strain>
        <tissue evidence="2">Leaf</tissue>
    </source>
</reference>
<proteinExistence type="predicted"/>
<dbReference type="EMBL" id="QGKY02001250">
    <property type="protein sequence ID" value="KAF2560363.1"/>
    <property type="molecule type" value="Genomic_DNA"/>
</dbReference>
<name>A0A8S9HQV6_BRACR</name>
<accession>A0A8S9HQV6</accession>
<protein>
    <submittedName>
        <fullName evidence="2">Uncharacterized protein</fullName>
    </submittedName>
</protein>
<feature type="compositionally biased region" description="Polar residues" evidence="1">
    <location>
        <begin position="1"/>
        <end position="11"/>
    </location>
</feature>
<feature type="region of interest" description="Disordered" evidence="1">
    <location>
        <begin position="1"/>
        <end position="25"/>
    </location>
</feature>
<sequence length="117" mass="12744">MGPNGTMTSVPSLMPGPALPTRKSSGRITLSNTSVYAWGAPDAGPANNMMPYPIQWQNQLGPWVGFMRGATNMQQHFRLQHIFHSANRKLGNEIHRSCGNHGEWNGSLGVAFALQIS</sequence>